<feature type="chain" id="PRO_5035201629" description="Thioesterase domain-containing protein" evidence="1">
    <location>
        <begin position="17"/>
        <end position="316"/>
    </location>
</feature>
<evidence type="ECO:0008006" key="4">
    <source>
        <dbReference type="Google" id="ProtNLM"/>
    </source>
</evidence>
<dbReference type="InterPro" id="IPR010765">
    <property type="entry name" value="DUF1350"/>
</dbReference>
<accession>A0A8J2WVV7</accession>
<organism evidence="2 3">
    <name type="scientific">Pelagomonas calceolata</name>
    <dbReference type="NCBI Taxonomy" id="35677"/>
    <lineage>
        <taxon>Eukaryota</taxon>
        <taxon>Sar</taxon>
        <taxon>Stramenopiles</taxon>
        <taxon>Ochrophyta</taxon>
        <taxon>Pelagophyceae</taxon>
        <taxon>Pelagomonadales</taxon>
        <taxon>Pelagomonadaceae</taxon>
        <taxon>Pelagomonas</taxon>
    </lineage>
</organism>
<dbReference type="SUPFAM" id="SSF53474">
    <property type="entry name" value="alpha/beta-Hydrolases"/>
    <property type="match status" value="1"/>
</dbReference>
<gene>
    <name evidence="2" type="ORF">PECAL_2P08340</name>
</gene>
<dbReference type="PANTHER" id="PTHR34127">
    <property type="entry name" value="OS04G0405600 PROTEIN"/>
    <property type="match status" value="1"/>
</dbReference>
<dbReference type="OrthoDB" id="3980at2759"/>
<name>A0A8J2WVV7_9STRA</name>
<sequence>MILLLRISLLACVVTGLRPPCSHRPALTRVASSSTDIVAKAMGPNADRAIQLLREAADDLEPREAYVFEPEGPVEGVAHFIGGAALGTFPQVAYKALLTRVAQKCGVAVVATPFDLGLDHDAAARTCRTAFRAEAARWRGLPRYGIGHSLGAKLLLLIACDDADAYEKLVLLAPNNSGVADSARLLERLVDAAGGGAGEKRPAEGIDWGGVLGAAFSMAGLEVTPPPAETLERVARLRRPARGVTFVRFEDDDDLDAAASLGPVMSGASIDWLDGGHLAPVFVEAGGLRLGEENLVDGVADAIARALDASAVGLLE</sequence>
<dbReference type="AlphaFoldDB" id="A0A8J2WVV7"/>
<evidence type="ECO:0000256" key="1">
    <source>
        <dbReference type="SAM" id="SignalP"/>
    </source>
</evidence>
<dbReference type="Pfam" id="PF07082">
    <property type="entry name" value="DUF1350"/>
    <property type="match status" value="1"/>
</dbReference>
<proteinExistence type="predicted"/>
<protein>
    <recommendedName>
        <fullName evidence="4">Thioesterase domain-containing protein</fullName>
    </recommendedName>
</protein>
<keyword evidence="1" id="KW-0732">Signal</keyword>
<dbReference type="EMBL" id="CAKKNE010000002">
    <property type="protein sequence ID" value="CAH0367795.1"/>
    <property type="molecule type" value="Genomic_DNA"/>
</dbReference>
<dbReference type="InterPro" id="IPR029058">
    <property type="entry name" value="AB_hydrolase_fold"/>
</dbReference>
<feature type="signal peptide" evidence="1">
    <location>
        <begin position="1"/>
        <end position="16"/>
    </location>
</feature>
<evidence type="ECO:0000313" key="2">
    <source>
        <dbReference type="EMBL" id="CAH0367795.1"/>
    </source>
</evidence>
<dbReference type="PANTHER" id="PTHR34127:SF1">
    <property type="entry name" value="OS04G0405600 PROTEIN"/>
    <property type="match status" value="1"/>
</dbReference>
<reference evidence="2" key="1">
    <citation type="submission" date="2021-11" db="EMBL/GenBank/DDBJ databases">
        <authorList>
            <consortium name="Genoscope - CEA"/>
            <person name="William W."/>
        </authorList>
    </citation>
    <scope>NUCLEOTIDE SEQUENCE</scope>
</reference>
<comment type="caution">
    <text evidence="2">The sequence shown here is derived from an EMBL/GenBank/DDBJ whole genome shotgun (WGS) entry which is preliminary data.</text>
</comment>
<keyword evidence="3" id="KW-1185">Reference proteome</keyword>
<dbReference type="Proteomes" id="UP000789595">
    <property type="component" value="Unassembled WGS sequence"/>
</dbReference>
<evidence type="ECO:0000313" key="3">
    <source>
        <dbReference type="Proteomes" id="UP000789595"/>
    </source>
</evidence>